<feature type="compositionally biased region" description="Polar residues" evidence="2">
    <location>
        <begin position="440"/>
        <end position="459"/>
    </location>
</feature>
<gene>
    <name evidence="3" type="ORF">LENED_003430</name>
</gene>
<reference evidence="3 4" key="2">
    <citation type="submission" date="2017-02" db="EMBL/GenBank/DDBJ databases">
        <title>A genome survey and senescence transcriptome analysis in Lentinula edodes.</title>
        <authorList>
            <person name="Sakamoto Y."/>
            <person name="Nakade K."/>
            <person name="Sato S."/>
            <person name="Yoshida Y."/>
            <person name="Miyazaki K."/>
            <person name="Natsume S."/>
            <person name="Konno N."/>
        </authorList>
    </citation>
    <scope>NUCLEOTIDE SEQUENCE [LARGE SCALE GENOMIC DNA]</scope>
    <source>
        <strain evidence="3 4">NBRC 111202</strain>
    </source>
</reference>
<reference evidence="3 4" key="1">
    <citation type="submission" date="2016-08" db="EMBL/GenBank/DDBJ databases">
        <authorList>
            <consortium name="Lentinula edodes genome sequencing consortium"/>
            <person name="Sakamoto Y."/>
            <person name="Nakade K."/>
            <person name="Sato S."/>
            <person name="Yoshida Y."/>
            <person name="Miyazaki K."/>
            <person name="Natsume S."/>
            <person name="Konno N."/>
        </authorList>
    </citation>
    <scope>NUCLEOTIDE SEQUENCE [LARGE SCALE GENOMIC DNA]</scope>
    <source>
        <strain evidence="3 4">NBRC 111202</strain>
    </source>
</reference>
<feature type="region of interest" description="Disordered" evidence="2">
    <location>
        <begin position="1"/>
        <end position="34"/>
    </location>
</feature>
<feature type="compositionally biased region" description="Polar residues" evidence="2">
    <location>
        <begin position="418"/>
        <end position="430"/>
    </location>
</feature>
<dbReference type="STRING" id="5353.A0A1Q3E3K1"/>
<feature type="coiled-coil region" evidence="1">
    <location>
        <begin position="331"/>
        <end position="367"/>
    </location>
</feature>
<feature type="region of interest" description="Disordered" evidence="2">
    <location>
        <begin position="267"/>
        <end position="305"/>
    </location>
</feature>
<comment type="caution">
    <text evidence="3">The sequence shown here is derived from an EMBL/GenBank/DDBJ whole genome shotgun (WGS) entry which is preliminary data.</text>
</comment>
<protein>
    <submittedName>
        <fullName evidence="3">Uncharacterized protein</fullName>
    </submittedName>
</protein>
<keyword evidence="1" id="KW-0175">Coiled coil</keyword>
<dbReference type="Proteomes" id="UP000188533">
    <property type="component" value="Unassembled WGS sequence"/>
</dbReference>
<dbReference type="AlphaFoldDB" id="A0A1Q3E3K1"/>
<sequence>MGKGNKKVSNKNGVGTNVETPKVSNKPKKERAKPIEWGDNPGWIRKAIQYLINNVEFRLKLFSDSTVDAKAEDRKKSQGKEGKINMFSTLAAHIFTSNDEPIAQQEWRDEYAKDPHRFATSLQQQFAKLKKTYSKHVRRLKDTGGGLLPEDQAQNIIEQIQEEFEFWDDLHAMWSELPNYNPIGVSNATSGSNHSNNTSELFGQSVAPTRSQLAMTRLPDQDEESNNDDDAADSGLDVPTWDTTTNHMCFSSSAGSELADDMDQLDQLDDHHRTPPPKPALTKEKKRERKKERDGKEGKKRQFDAADLDEIHLKELDDAAQRRDSRTALRMKELENTTARIAAKREKMRLDEKKLELEKQSVALQAQTTQQTFMMMNNLLMAFAPQNTIRGHLNAMGGSNIAGPSMPTFNSFTGMNTTGQEFAPTSTSSPLPEIPALQPGDSSQQGNGFNASLSGNNTDYPDFNFDQI</sequence>
<organism evidence="3 4">
    <name type="scientific">Lentinula edodes</name>
    <name type="common">Shiitake mushroom</name>
    <name type="synonym">Lentinus edodes</name>
    <dbReference type="NCBI Taxonomy" id="5353"/>
    <lineage>
        <taxon>Eukaryota</taxon>
        <taxon>Fungi</taxon>
        <taxon>Dikarya</taxon>
        <taxon>Basidiomycota</taxon>
        <taxon>Agaricomycotina</taxon>
        <taxon>Agaricomycetes</taxon>
        <taxon>Agaricomycetidae</taxon>
        <taxon>Agaricales</taxon>
        <taxon>Marasmiineae</taxon>
        <taxon>Omphalotaceae</taxon>
        <taxon>Lentinula</taxon>
    </lineage>
</organism>
<evidence type="ECO:0000313" key="3">
    <source>
        <dbReference type="EMBL" id="GAW01815.1"/>
    </source>
</evidence>
<keyword evidence="4" id="KW-1185">Reference proteome</keyword>
<proteinExistence type="predicted"/>
<feature type="region of interest" description="Disordered" evidence="2">
    <location>
        <begin position="218"/>
        <end position="245"/>
    </location>
</feature>
<feature type="region of interest" description="Disordered" evidence="2">
    <location>
        <begin position="418"/>
        <end position="468"/>
    </location>
</feature>
<evidence type="ECO:0000256" key="2">
    <source>
        <dbReference type="SAM" id="MobiDB-lite"/>
    </source>
</evidence>
<accession>A0A1Q3E3K1</accession>
<feature type="compositionally biased region" description="Acidic residues" evidence="2">
    <location>
        <begin position="221"/>
        <end position="232"/>
    </location>
</feature>
<evidence type="ECO:0000256" key="1">
    <source>
        <dbReference type="SAM" id="Coils"/>
    </source>
</evidence>
<name>A0A1Q3E3K1_LENED</name>
<dbReference type="EMBL" id="BDGU01000074">
    <property type="protein sequence ID" value="GAW01815.1"/>
    <property type="molecule type" value="Genomic_DNA"/>
</dbReference>
<evidence type="ECO:0000313" key="4">
    <source>
        <dbReference type="Proteomes" id="UP000188533"/>
    </source>
</evidence>
<feature type="compositionally biased region" description="Basic and acidic residues" evidence="2">
    <location>
        <begin position="281"/>
        <end position="305"/>
    </location>
</feature>